<evidence type="ECO:0000313" key="1">
    <source>
        <dbReference type="EMBL" id="EFF8956795.1"/>
    </source>
</evidence>
<dbReference type="EMBL" id="AASSGK010000149">
    <property type="protein sequence ID" value="EFG2164097.1"/>
    <property type="molecule type" value="Genomic_DNA"/>
</dbReference>
<dbReference type="Proteomes" id="UP000655659">
    <property type="component" value="Unassembled WGS sequence"/>
</dbReference>
<evidence type="ECO:0000313" key="2">
    <source>
        <dbReference type="EMBL" id="EFG2164097.1"/>
    </source>
</evidence>
<reference evidence="2 6" key="2">
    <citation type="submission" date="2020-02" db="EMBL/GenBank/DDBJ databases">
        <authorList>
            <person name="Ashton P.M."/>
            <person name="Dallman T."/>
            <person name="Nair S."/>
            <person name="De Pinna E."/>
            <person name="Peters T."/>
            <person name="Grant K."/>
        </authorList>
    </citation>
    <scope>NUCLEOTIDE SEQUENCE [LARGE SCALE GENOMIC DNA]</scope>
    <source>
        <strain evidence="2 6">188143</strain>
    </source>
</reference>
<keyword evidence="1" id="KW-0238">DNA-binding</keyword>
<evidence type="ECO:0000313" key="7">
    <source>
        <dbReference type="Proteomes" id="UP000615017"/>
    </source>
</evidence>
<dbReference type="RefSeq" id="WP_062877284.1">
    <property type="nucleotide sequence ID" value="NZ_BRWR01000028.1"/>
</dbReference>
<dbReference type="Proteomes" id="UP000534332">
    <property type="component" value="Unassembled WGS sequence"/>
</dbReference>
<reference evidence="3 7" key="3">
    <citation type="submission" date="2021-01" db="EMBL/GenBank/DDBJ databases">
        <title>Genomes of Escherichia coli STEC strains from raw meat-based diets for companion animals.</title>
        <authorList>
            <person name="Stevens M.J.A."/>
            <person name="Stephan R."/>
        </authorList>
    </citation>
    <scope>NUCLEOTIDE SEQUENCE [LARGE SCALE GENOMIC DNA]</scope>
    <source>
        <strain evidence="3">ATC7-7</strain>
        <strain evidence="4 7">LSC1-58</strain>
    </source>
</reference>
<dbReference type="Proteomes" id="UP000615017">
    <property type="component" value="Unassembled WGS sequence"/>
</dbReference>
<dbReference type="EMBL" id="AASRHK010000092">
    <property type="protein sequence ID" value="EFF8956795.1"/>
    <property type="molecule type" value="Genomic_DNA"/>
</dbReference>
<dbReference type="Proteomes" id="UP000524010">
    <property type="component" value="Unassembled WGS sequence"/>
</dbReference>
<dbReference type="GO" id="GO:0003677">
    <property type="term" value="F:DNA binding"/>
    <property type="evidence" value="ECO:0007669"/>
    <property type="project" value="UniProtKB-KW"/>
</dbReference>
<proteinExistence type="predicted"/>
<name>A0A3M9R936_ECOLX</name>
<reference evidence="1 5" key="1">
    <citation type="submission" date="2020-02" db="EMBL/GenBank/DDBJ databases">
        <authorList>
            <consortium name="PulseNet: The National Subtyping Network for Foodborne Disease Surveillance"/>
            <person name="Tarr C.L."/>
            <person name="Trees E."/>
            <person name="Katz L.S."/>
            <person name="Carleton-Romer H.A."/>
            <person name="Stroika S."/>
            <person name="Kucerova Z."/>
            <person name="Roache K.F."/>
            <person name="Sabol A.L."/>
            <person name="Besser J."/>
            <person name="Gerner-Smidt P."/>
        </authorList>
    </citation>
    <scope>NUCLEOTIDE SEQUENCE [LARGE SCALE GENOMIC DNA]</scope>
    <source>
        <strain evidence="1 5">PNUSAE005278</strain>
    </source>
</reference>
<dbReference type="Gene3D" id="1.10.10.60">
    <property type="entry name" value="Homeodomain-like"/>
    <property type="match status" value="1"/>
</dbReference>
<organism evidence="1 5">
    <name type="scientific">Escherichia coli</name>
    <dbReference type="NCBI Taxonomy" id="562"/>
    <lineage>
        <taxon>Bacteria</taxon>
        <taxon>Pseudomonadati</taxon>
        <taxon>Pseudomonadota</taxon>
        <taxon>Gammaproteobacteria</taxon>
        <taxon>Enterobacterales</taxon>
        <taxon>Enterobacteriaceae</taxon>
        <taxon>Escherichia</taxon>
    </lineage>
</organism>
<evidence type="ECO:0000313" key="3">
    <source>
        <dbReference type="EMBL" id="MBL6206920.1"/>
    </source>
</evidence>
<evidence type="ECO:0000313" key="5">
    <source>
        <dbReference type="Proteomes" id="UP000524010"/>
    </source>
</evidence>
<dbReference type="AlphaFoldDB" id="A0A3M9R936"/>
<dbReference type="EMBL" id="JAETYZ010000085">
    <property type="protein sequence ID" value="MBL6237394.1"/>
    <property type="molecule type" value="Genomic_DNA"/>
</dbReference>
<accession>A0A3M9R936</accession>
<dbReference type="EMBL" id="JAETYU010000145">
    <property type="protein sequence ID" value="MBL6206920.1"/>
    <property type="molecule type" value="Genomic_DNA"/>
</dbReference>
<comment type="caution">
    <text evidence="1">The sequence shown here is derived from an EMBL/GenBank/DDBJ whole genome shotgun (WGS) entry which is preliminary data.</text>
</comment>
<evidence type="ECO:0000313" key="4">
    <source>
        <dbReference type="EMBL" id="MBL6237394.1"/>
    </source>
</evidence>
<evidence type="ECO:0000313" key="6">
    <source>
        <dbReference type="Proteomes" id="UP000534332"/>
    </source>
</evidence>
<gene>
    <name evidence="2" type="ORF">BRV02_005308</name>
    <name evidence="1" type="ORF">BTB68_004863</name>
    <name evidence="4" type="ORF">JNA65_26535</name>
    <name evidence="3" type="ORF">JNA68_27795</name>
</gene>
<sequence length="93" mass="10678">MILRQCAGTMKVKSIGALIGRTEAAVRTKARELGISMMLRGDFHPSAKYSQRDIELARQLHQRGVPRREIAEKFGMKLRAVNNYVYFDRRIQA</sequence>
<protein>
    <submittedName>
        <fullName evidence="1">DNA-binding protein</fullName>
    </submittedName>
</protein>